<accession>A0A8J3D5D9</accession>
<comment type="caution">
    <text evidence="1">The sequence shown here is derived from an EMBL/GenBank/DDBJ whole genome shotgun (WGS) entry which is preliminary data.</text>
</comment>
<keyword evidence="2" id="KW-1185">Reference proteome</keyword>
<sequence length="79" mass="8698">MLPLLGAAISIAGFISKDKVLADNDIGRYQGVAGERGFIILDTKTGQYILDSKVGYGAEMKWIRDFITSFRNGIDKTKK</sequence>
<reference evidence="1 2" key="1">
    <citation type="journal article" date="2014" name="Int. J. Syst. Evol. Microbiol.">
        <title>Complete genome sequence of Corynebacterium casei LMG S-19264T (=DSM 44701T), isolated from a smear-ripened cheese.</title>
        <authorList>
            <consortium name="US DOE Joint Genome Institute (JGI-PGF)"/>
            <person name="Walter F."/>
            <person name="Albersmeier A."/>
            <person name="Kalinowski J."/>
            <person name="Ruckert C."/>
        </authorList>
    </citation>
    <scope>NUCLEOTIDE SEQUENCE [LARGE SCALE GENOMIC DNA]</scope>
    <source>
        <strain evidence="1 2">KCTC 12866</strain>
    </source>
</reference>
<dbReference type="AlphaFoldDB" id="A0A8J3D5D9"/>
<proteinExistence type="predicted"/>
<name>A0A8J3D5D9_9BACT</name>
<evidence type="ECO:0000313" key="2">
    <source>
        <dbReference type="Proteomes" id="UP000598271"/>
    </source>
</evidence>
<evidence type="ECO:0000313" key="1">
    <source>
        <dbReference type="EMBL" id="GHB77604.1"/>
    </source>
</evidence>
<protein>
    <submittedName>
        <fullName evidence="1">Uncharacterized protein</fullName>
    </submittedName>
</protein>
<gene>
    <name evidence="1" type="ORF">GCM10007390_34720</name>
</gene>
<organism evidence="1 2">
    <name type="scientific">Persicitalea jodogahamensis</name>
    <dbReference type="NCBI Taxonomy" id="402147"/>
    <lineage>
        <taxon>Bacteria</taxon>
        <taxon>Pseudomonadati</taxon>
        <taxon>Bacteroidota</taxon>
        <taxon>Cytophagia</taxon>
        <taxon>Cytophagales</taxon>
        <taxon>Spirosomataceae</taxon>
        <taxon>Persicitalea</taxon>
    </lineage>
</organism>
<dbReference type="EMBL" id="BMXF01000003">
    <property type="protein sequence ID" value="GHB77604.1"/>
    <property type="molecule type" value="Genomic_DNA"/>
</dbReference>
<dbReference type="Proteomes" id="UP000598271">
    <property type="component" value="Unassembled WGS sequence"/>
</dbReference>
<dbReference type="RefSeq" id="WP_229581076.1">
    <property type="nucleotide sequence ID" value="NZ_BMXF01000003.1"/>
</dbReference>